<evidence type="ECO:0000256" key="8">
    <source>
        <dbReference type="ARBA" id="ARBA00023136"/>
    </source>
</evidence>
<keyword evidence="6 13" id="KW-1133">Transmembrane helix</keyword>
<name>A0ABP0Y3Z2_9ROSI</name>
<comment type="subcellular location">
    <subcellularLocation>
        <location evidence="1">Membrane</location>
        <topology evidence="1">Multi-pass membrane protein</topology>
    </subcellularLocation>
</comment>
<feature type="compositionally biased region" description="Low complexity" evidence="12">
    <location>
        <begin position="124"/>
        <end position="135"/>
    </location>
</feature>
<organism evidence="14 15">
    <name type="scientific">Citrullus colocynthis</name>
    <name type="common">colocynth</name>
    <dbReference type="NCBI Taxonomy" id="252529"/>
    <lineage>
        <taxon>Eukaryota</taxon>
        <taxon>Viridiplantae</taxon>
        <taxon>Streptophyta</taxon>
        <taxon>Embryophyta</taxon>
        <taxon>Tracheophyta</taxon>
        <taxon>Spermatophyta</taxon>
        <taxon>Magnoliopsida</taxon>
        <taxon>eudicotyledons</taxon>
        <taxon>Gunneridae</taxon>
        <taxon>Pentapetalae</taxon>
        <taxon>rosids</taxon>
        <taxon>fabids</taxon>
        <taxon>Cucurbitales</taxon>
        <taxon>Cucurbitaceae</taxon>
        <taxon>Benincaseae</taxon>
        <taxon>Citrullus</taxon>
    </lineage>
</organism>
<evidence type="ECO:0000256" key="7">
    <source>
        <dbReference type="ARBA" id="ARBA00023098"/>
    </source>
</evidence>
<keyword evidence="9" id="KW-0594">Phospholipid biosynthesis</keyword>
<dbReference type="EMBL" id="OZ021736">
    <property type="protein sequence ID" value="CAK9315148.1"/>
    <property type="molecule type" value="Genomic_DNA"/>
</dbReference>
<evidence type="ECO:0000256" key="9">
    <source>
        <dbReference type="ARBA" id="ARBA00023209"/>
    </source>
</evidence>
<evidence type="ECO:0000256" key="2">
    <source>
        <dbReference type="ARBA" id="ARBA00010441"/>
    </source>
</evidence>
<dbReference type="InterPro" id="IPR050324">
    <property type="entry name" value="CDP-alcohol_PTase-I"/>
</dbReference>
<dbReference type="NCBIfam" id="TIGR00560">
    <property type="entry name" value="pgsA"/>
    <property type="match status" value="1"/>
</dbReference>
<feature type="region of interest" description="Disordered" evidence="12">
    <location>
        <begin position="43"/>
        <end position="63"/>
    </location>
</feature>
<keyword evidence="7" id="KW-0443">Lipid metabolism</keyword>
<evidence type="ECO:0000256" key="4">
    <source>
        <dbReference type="ARBA" id="ARBA00022679"/>
    </source>
</evidence>
<evidence type="ECO:0000256" key="1">
    <source>
        <dbReference type="ARBA" id="ARBA00004141"/>
    </source>
</evidence>
<dbReference type="InterPro" id="IPR043130">
    <property type="entry name" value="CDP-OH_PTrfase_TM_dom"/>
</dbReference>
<dbReference type="PANTHER" id="PTHR14269:SF62">
    <property type="entry name" value="CDP-DIACYLGLYCEROL--GLYCEROL-3-PHOSPHATE 3-PHOSPHATIDYLTRANSFERASE 1, CHLOROPLASTIC"/>
    <property type="match status" value="1"/>
</dbReference>
<dbReference type="InterPro" id="IPR048254">
    <property type="entry name" value="CDP_ALCOHOL_P_TRANSF_CS"/>
</dbReference>
<feature type="transmembrane region" description="Helical" evidence="13">
    <location>
        <begin position="338"/>
        <end position="361"/>
    </location>
</feature>
<keyword evidence="5 13" id="KW-0812">Transmembrane</keyword>
<comment type="similarity">
    <text evidence="2 11">Belongs to the CDP-alcohol phosphatidyltransferase class-I family.</text>
</comment>
<dbReference type="InterPro" id="IPR000462">
    <property type="entry name" value="CDP-OH_P_trans"/>
</dbReference>
<evidence type="ECO:0000256" key="12">
    <source>
        <dbReference type="SAM" id="MobiDB-lite"/>
    </source>
</evidence>
<feature type="region of interest" description="Disordered" evidence="12">
    <location>
        <begin position="103"/>
        <end position="142"/>
    </location>
</feature>
<keyword evidence="15" id="KW-1185">Reference proteome</keyword>
<evidence type="ECO:0000256" key="10">
    <source>
        <dbReference type="ARBA" id="ARBA00023264"/>
    </source>
</evidence>
<accession>A0ABP0Y3Z2</accession>
<evidence type="ECO:0000256" key="3">
    <source>
        <dbReference type="ARBA" id="ARBA00022516"/>
    </source>
</evidence>
<protein>
    <submittedName>
        <fullName evidence="14">Uncharacterized protein</fullName>
    </submittedName>
</protein>
<gene>
    <name evidence="14" type="ORF">CITCOLO1_LOCUS6929</name>
</gene>
<keyword evidence="10" id="KW-1208">Phospholipid metabolism</keyword>
<keyword evidence="3" id="KW-0444">Lipid biosynthesis</keyword>
<dbReference type="Pfam" id="PF01066">
    <property type="entry name" value="CDP-OH_P_transf"/>
    <property type="match status" value="1"/>
</dbReference>
<dbReference type="Gene3D" id="1.20.120.1760">
    <property type="match status" value="1"/>
</dbReference>
<evidence type="ECO:0000256" key="5">
    <source>
        <dbReference type="ARBA" id="ARBA00022692"/>
    </source>
</evidence>
<proteinExistence type="inferred from homology"/>
<evidence type="ECO:0000313" key="14">
    <source>
        <dbReference type="EMBL" id="CAK9315148.1"/>
    </source>
</evidence>
<evidence type="ECO:0000256" key="6">
    <source>
        <dbReference type="ARBA" id="ARBA00022989"/>
    </source>
</evidence>
<dbReference type="InterPro" id="IPR004570">
    <property type="entry name" value="Phosphatidylglycerol_P_synth"/>
</dbReference>
<keyword evidence="8 13" id="KW-0472">Membrane</keyword>
<evidence type="ECO:0000256" key="13">
    <source>
        <dbReference type="SAM" id="Phobius"/>
    </source>
</evidence>
<dbReference type="PROSITE" id="PS00379">
    <property type="entry name" value="CDP_ALCOHOL_P_TRANSF"/>
    <property type="match status" value="1"/>
</dbReference>
<reference evidence="14 15" key="1">
    <citation type="submission" date="2024-03" db="EMBL/GenBank/DDBJ databases">
        <authorList>
            <person name="Gkanogiannis A."/>
            <person name="Becerra Lopez-Lavalle L."/>
        </authorList>
    </citation>
    <scope>NUCLEOTIDE SEQUENCE [LARGE SCALE GENOMIC DNA]</scope>
</reference>
<evidence type="ECO:0000256" key="11">
    <source>
        <dbReference type="RuleBase" id="RU003750"/>
    </source>
</evidence>
<keyword evidence="4 11" id="KW-0808">Transferase</keyword>
<dbReference type="Proteomes" id="UP001642487">
    <property type="component" value="Chromosome 2"/>
</dbReference>
<evidence type="ECO:0000313" key="15">
    <source>
        <dbReference type="Proteomes" id="UP001642487"/>
    </source>
</evidence>
<dbReference type="PANTHER" id="PTHR14269">
    <property type="entry name" value="CDP-DIACYLGLYCEROL--GLYCEROL-3-PHOSPHATE 3-PHOSPHATIDYLTRANSFERASE-RELATED"/>
    <property type="match status" value="1"/>
</dbReference>
<sequence>MLTLKQTSLMAATFHSHIPFFFYSSPQRNLPIWLRSISSGRRNSPPLSAAGSPQPPPGGERDSVIYGGGVGWWTLAPRARLVYDKGPPKLLGFRSGYKCLSMGSRRSNSNSTEKKGGVFGSGSGSDSASPPSAGSEFVTDMGSESKDHNNVWFQDDFHSQTSSPLMHQHEPQRSKLLTLPTILTLARVAAVPIFVCTFYVDNWWGTTATTSIFIAAAVTDWLDGYIARKMRLGSAFGAFLDPVADKLMVAATLILLCTQPLEVSVFGHIPWLLTLPSIAIIGREITMSAVREWAASQNSKLLEAVAVNNLGKWKTATQMIALTILLASRDSSLGGSGIVVATGVVLLYISAWLAVWSLFVYSRKISKVLLR</sequence>